<evidence type="ECO:0000256" key="1">
    <source>
        <dbReference type="SAM" id="MobiDB-lite"/>
    </source>
</evidence>
<proteinExistence type="predicted"/>
<dbReference type="Proteomes" id="UP001157006">
    <property type="component" value="Chromosome 1S"/>
</dbReference>
<gene>
    <name evidence="2" type="ORF">VFH_I097000</name>
</gene>
<feature type="compositionally biased region" description="Basic and acidic residues" evidence="1">
    <location>
        <begin position="260"/>
        <end position="272"/>
    </location>
</feature>
<feature type="compositionally biased region" description="Acidic residues" evidence="1">
    <location>
        <begin position="151"/>
        <end position="161"/>
    </location>
</feature>
<name>A0AAV0Z6U1_VICFA</name>
<dbReference type="AlphaFoldDB" id="A0AAV0Z6U1"/>
<feature type="compositionally biased region" description="Basic and acidic residues" evidence="1">
    <location>
        <begin position="1"/>
        <end position="11"/>
    </location>
</feature>
<feature type="region of interest" description="Disordered" evidence="1">
    <location>
        <begin position="245"/>
        <end position="272"/>
    </location>
</feature>
<organism evidence="2 3">
    <name type="scientific">Vicia faba</name>
    <name type="common">Broad bean</name>
    <name type="synonym">Faba vulgaris</name>
    <dbReference type="NCBI Taxonomy" id="3906"/>
    <lineage>
        <taxon>Eukaryota</taxon>
        <taxon>Viridiplantae</taxon>
        <taxon>Streptophyta</taxon>
        <taxon>Embryophyta</taxon>
        <taxon>Tracheophyta</taxon>
        <taxon>Spermatophyta</taxon>
        <taxon>Magnoliopsida</taxon>
        <taxon>eudicotyledons</taxon>
        <taxon>Gunneridae</taxon>
        <taxon>Pentapetalae</taxon>
        <taxon>rosids</taxon>
        <taxon>fabids</taxon>
        <taxon>Fabales</taxon>
        <taxon>Fabaceae</taxon>
        <taxon>Papilionoideae</taxon>
        <taxon>50 kb inversion clade</taxon>
        <taxon>NPAAA clade</taxon>
        <taxon>Hologalegina</taxon>
        <taxon>IRL clade</taxon>
        <taxon>Fabeae</taxon>
        <taxon>Vicia</taxon>
    </lineage>
</organism>
<protein>
    <submittedName>
        <fullName evidence="2">Uncharacterized protein</fullName>
    </submittedName>
</protein>
<feature type="region of interest" description="Disordered" evidence="1">
    <location>
        <begin position="1"/>
        <end position="22"/>
    </location>
</feature>
<feature type="compositionally biased region" description="Basic and acidic residues" evidence="1">
    <location>
        <begin position="106"/>
        <end position="129"/>
    </location>
</feature>
<accession>A0AAV0Z6U1</accession>
<dbReference type="EMBL" id="OX451735">
    <property type="protein sequence ID" value="CAI8593551.1"/>
    <property type="molecule type" value="Genomic_DNA"/>
</dbReference>
<keyword evidence="3" id="KW-1185">Reference proteome</keyword>
<sequence length="329" mass="37192">MKEPKNTKEFTRPQAKVTGQTSDVPLNANHLKMIFLIKMKTIETLNACDNTPSDNNFDKLFSVDTIPTKLLNETIAEVDPDVICKNVVCDIKNNMSEVVIEEGDSSEEKIEASQDDGKDKVVSNNKDEIPQTQTNFPEDNVDENVPKNGTEDAEERDEGEEKDNQVAYEVEGRKEDTDKFVNKNTNVNDNFIDDVGDVVHIVVEVETSKMTHKRSKRSAEKKKFVLNPKKSTTSKKSTISSKKIISSNKKTKGLKKKKSTEKGNKTTIKKNDNLEKKSVVLKRKKFPEKEVEEVLPTCHMPDEIMVPTVKRIKILVGRKKLPQNVHVVP</sequence>
<feature type="compositionally biased region" description="Basic residues" evidence="1">
    <location>
        <begin position="249"/>
        <end position="259"/>
    </location>
</feature>
<feature type="region of interest" description="Disordered" evidence="1">
    <location>
        <begin position="101"/>
        <end position="175"/>
    </location>
</feature>
<reference evidence="2 3" key="1">
    <citation type="submission" date="2023-01" db="EMBL/GenBank/DDBJ databases">
        <authorList>
            <person name="Kreplak J."/>
        </authorList>
    </citation>
    <scope>NUCLEOTIDE SEQUENCE [LARGE SCALE GENOMIC DNA]</scope>
</reference>
<evidence type="ECO:0000313" key="2">
    <source>
        <dbReference type="EMBL" id="CAI8593551.1"/>
    </source>
</evidence>
<evidence type="ECO:0000313" key="3">
    <source>
        <dbReference type="Proteomes" id="UP001157006"/>
    </source>
</evidence>